<organism evidence="2 3">
    <name type="scientific">Toxocara canis</name>
    <name type="common">Canine roundworm</name>
    <dbReference type="NCBI Taxonomy" id="6265"/>
    <lineage>
        <taxon>Eukaryota</taxon>
        <taxon>Metazoa</taxon>
        <taxon>Ecdysozoa</taxon>
        <taxon>Nematoda</taxon>
        <taxon>Chromadorea</taxon>
        <taxon>Rhabditida</taxon>
        <taxon>Spirurina</taxon>
        <taxon>Ascaridomorpha</taxon>
        <taxon>Ascaridoidea</taxon>
        <taxon>Toxocaridae</taxon>
        <taxon>Toxocara</taxon>
    </lineage>
</organism>
<dbReference type="AlphaFoldDB" id="A0A183TW03"/>
<dbReference type="EMBL" id="UYWY01000190">
    <property type="protein sequence ID" value="VDM24206.1"/>
    <property type="molecule type" value="Genomic_DNA"/>
</dbReference>
<dbReference type="Proteomes" id="UP000050794">
    <property type="component" value="Unassembled WGS sequence"/>
</dbReference>
<reference evidence="1 2" key="2">
    <citation type="submission" date="2018-11" db="EMBL/GenBank/DDBJ databases">
        <authorList>
            <consortium name="Pathogen Informatics"/>
        </authorList>
    </citation>
    <scope>NUCLEOTIDE SEQUENCE [LARGE SCALE GENOMIC DNA]</scope>
</reference>
<protein>
    <submittedName>
        <fullName evidence="3">Protein kinase domain-containing protein</fullName>
    </submittedName>
</protein>
<name>A0A183TW03_TOXCA</name>
<proteinExistence type="predicted"/>
<accession>A0A183TW03</accession>
<dbReference type="WBParaSite" id="TCNE_0000042201-mRNA-1">
    <property type="protein sequence ID" value="TCNE_0000042201-mRNA-1"/>
    <property type="gene ID" value="TCNE_0000042201"/>
</dbReference>
<gene>
    <name evidence="1" type="ORF">TCNE_LOCUS423</name>
</gene>
<reference evidence="3" key="1">
    <citation type="submission" date="2016-06" db="UniProtKB">
        <authorList>
            <consortium name="WormBaseParasite"/>
        </authorList>
    </citation>
    <scope>IDENTIFICATION</scope>
</reference>
<keyword evidence="2" id="KW-1185">Reference proteome</keyword>
<evidence type="ECO:0000313" key="3">
    <source>
        <dbReference type="WBParaSite" id="TCNE_0000042201-mRNA-1"/>
    </source>
</evidence>
<evidence type="ECO:0000313" key="1">
    <source>
        <dbReference type="EMBL" id="VDM24206.1"/>
    </source>
</evidence>
<sequence>DILILIVLKDASNRDDYRLALNTFHCYSAYHRYRLLVIDFATNKTLQRICDQKDVRLYRLALIELFVHMMRRIQRK</sequence>
<evidence type="ECO:0000313" key="2">
    <source>
        <dbReference type="Proteomes" id="UP000050794"/>
    </source>
</evidence>